<dbReference type="AlphaFoldDB" id="A0A0L0FZF1"/>
<gene>
    <name evidence="2" type="ORF">SARC_05692</name>
</gene>
<dbReference type="Proteomes" id="UP000054560">
    <property type="component" value="Unassembled WGS sequence"/>
</dbReference>
<sequence length="97" mass="11168">MSQLRNRVRTETEFKLVVRIKARDARERFVAKRVCVDVDEEYVDATSTESESDDLLEPSRPSNSNRRFGRTRKCATGSQIIGDKKQESSDSEENKVE</sequence>
<dbReference type="GeneID" id="25906196"/>
<proteinExistence type="predicted"/>
<accession>A0A0L0FZF1</accession>
<dbReference type="RefSeq" id="XP_014155911.1">
    <property type="nucleotide sequence ID" value="XM_014300436.1"/>
</dbReference>
<reference evidence="2 3" key="1">
    <citation type="submission" date="2011-02" db="EMBL/GenBank/DDBJ databases">
        <title>The Genome Sequence of Sphaeroforma arctica JP610.</title>
        <authorList>
            <consortium name="The Broad Institute Genome Sequencing Platform"/>
            <person name="Russ C."/>
            <person name="Cuomo C."/>
            <person name="Young S.K."/>
            <person name="Zeng Q."/>
            <person name="Gargeya S."/>
            <person name="Alvarado L."/>
            <person name="Berlin A."/>
            <person name="Chapman S.B."/>
            <person name="Chen Z."/>
            <person name="Freedman E."/>
            <person name="Gellesch M."/>
            <person name="Goldberg J."/>
            <person name="Griggs A."/>
            <person name="Gujja S."/>
            <person name="Heilman E."/>
            <person name="Heiman D."/>
            <person name="Howarth C."/>
            <person name="Mehta T."/>
            <person name="Neiman D."/>
            <person name="Pearson M."/>
            <person name="Roberts A."/>
            <person name="Saif S."/>
            <person name="Shea T."/>
            <person name="Shenoy N."/>
            <person name="Sisk P."/>
            <person name="Stolte C."/>
            <person name="Sykes S."/>
            <person name="White J."/>
            <person name="Yandava C."/>
            <person name="Burger G."/>
            <person name="Gray M.W."/>
            <person name="Holland P.W.H."/>
            <person name="King N."/>
            <person name="Lang F.B.F."/>
            <person name="Roger A.J."/>
            <person name="Ruiz-Trillo I."/>
            <person name="Haas B."/>
            <person name="Nusbaum C."/>
            <person name="Birren B."/>
        </authorList>
    </citation>
    <scope>NUCLEOTIDE SEQUENCE [LARGE SCALE GENOMIC DNA]</scope>
    <source>
        <strain evidence="2 3">JP610</strain>
    </source>
</reference>
<evidence type="ECO:0000313" key="3">
    <source>
        <dbReference type="Proteomes" id="UP000054560"/>
    </source>
</evidence>
<protein>
    <submittedName>
        <fullName evidence="2">Uncharacterized protein</fullName>
    </submittedName>
</protein>
<feature type="compositionally biased region" description="Basic and acidic residues" evidence="1">
    <location>
        <begin position="82"/>
        <end position="97"/>
    </location>
</feature>
<evidence type="ECO:0000313" key="2">
    <source>
        <dbReference type="EMBL" id="KNC82009.1"/>
    </source>
</evidence>
<name>A0A0L0FZF1_9EUKA</name>
<organism evidence="2 3">
    <name type="scientific">Sphaeroforma arctica JP610</name>
    <dbReference type="NCBI Taxonomy" id="667725"/>
    <lineage>
        <taxon>Eukaryota</taxon>
        <taxon>Ichthyosporea</taxon>
        <taxon>Ichthyophonida</taxon>
        <taxon>Sphaeroforma</taxon>
    </lineage>
</organism>
<feature type="region of interest" description="Disordered" evidence="1">
    <location>
        <begin position="43"/>
        <end position="97"/>
    </location>
</feature>
<keyword evidence="3" id="KW-1185">Reference proteome</keyword>
<dbReference type="EMBL" id="KQ241968">
    <property type="protein sequence ID" value="KNC82009.1"/>
    <property type="molecule type" value="Genomic_DNA"/>
</dbReference>
<evidence type="ECO:0000256" key="1">
    <source>
        <dbReference type="SAM" id="MobiDB-lite"/>
    </source>
</evidence>